<sequence>MTKSEGRNLEEINKKKILNFGDLSRHQKDLGISDGAWNMEPNWRTYMKKAQLRKQDLGYYITAGIKFYCAQCDTIQILKLVGAPKQEKNNLNWQRAAGVSQIKRCSSMVEHRPPDPRMRLFSMKDLIVYLVAAPIAFVLGVVVGILVYRCTVKVPKTPVEGTKKKIKASDKKNHQNQKKKAKKILQRKK</sequence>
<proteinExistence type="predicted"/>
<name>A0ACA9JW89_9GLOM</name>
<dbReference type="EMBL" id="CAJVPW010000020">
    <property type="protein sequence ID" value="CAG8439688.1"/>
    <property type="molecule type" value="Genomic_DNA"/>
</dbReference>
<comment type="caution">
    <text evidence="1">The sequence shown here is derived from an EMBL/GenBank/DDBJ whole genome shotgun (WGS) entry which is preliminary data.</text>
</comment>
<gene>
    <name evidence="1" type="ORF">SPELUC_LOCUS76</name>
</gene>
<accession>A0ACA9JW89</accession>
<dbReference type="Proteomes" id="UP000789366">
    <property type="component" value="Unassembled WGS sequence"/>
</dbReference>
<evidence type="ECO:0000313" key="1">
    <source>
        <dbReference type="EMBL" id="CAG8439688.1"/>
    </source>
</evidence>
<protein>
    <submittedName>
        <fullName evidence="1">2066_t:CDS:1</fullName>
    </submittedName>
</protein>
<organism evidence="1 2">
    <name type="scientific">Cetraspora pellucida</name>
    <dbReference type="NCBI Taxonomy" id="1433469"/>
    <lineage>
        <taxon>Eukaryota</taxon>
        <taxon>Fungi</taxon>
        <taxon>Fungi incertae sedis</taxon>
        <taxon>Mucoromycota</taxon>
        <taxon>Glomeromycotina</taxon>
        <taxon>Glomeromycetes</taxon>
        <taxon>Diversisporales</taxon>
        <taxon>Gigasporaceae</taxon>
        <taxon>Cetraspora</taxon>
    </lineage>
</organism>
<keyword evidence="2" id="KW-1185">Reference proteome</keyword>
<evidence type="ECO:0000313" key="2">
    <source>
        <dbReference type="Proteomes" id="UP000789366"/>
    </source>
</evidence>
<reference evidence="1" key="1">
    <citation type="submission" date="2021-06" db="EMBL/GenBank/DDBJ databases">
        <authorList>
            <person name="Kallberg Y."/>
            <person name="Tangrot J."/>
            <person name="Rosling A."/>
        </authorList>
    </citation>
    <scope>NUCLEOTIDE SEQUENCE</scope>
    <source>
        <strain evidence="1">28 12/20/2015</strain>
    </source>
</reference>